<feature type="region of interest" description="Disordered" evidence="5">
    <location>
        <begin position="321"/>
        <end position="359"/>
    </location>
</feature>
<evidence type="ECO:0000256" key="4">
    <source>
        <dbReference type="ARBA" id="ARBA00025806"/>
    </source>
</evidence>
<reference evidence="6 7" key="1">
    <citation type="submission" date="2022-05" db="EMBL/GenBank/DDBJ databases">
        <authorList>
            <consortium name="Genoscope - CEA"/>
            <person name="William W."/>
        </authorList>
    </citation>
    <scope>NUCLEOTIDE SEQUENCE [LARGE SCALE GENOMIC DNA]</scope>
</reference>
<proteinExistence type="inferred from homology"/>
<dbReference type="PRINTS" id="PR02064">
    <property type="entry name" value="DONSON"/>
</dbReference>
<dbReference type="PANTHER" id="PTHR12972:SF0">
    <property type="entry name" value="PROTEIN DOWNSTREAM NEIGHBOR OF SON"/>
    <property type="match status" value="1"/>
</dbReference>
<evidence type="ECO:0000256" key="1">
    <source>
        <dbReference type="ARBA" id="ARBA00004123"/>
    </source>
</evidence>
<protein>
    <submittedName>
        <fullName evidence="6">Uncharacterized protein</fullName>
    </submittedName>
</protein>
<evidence type="ECO:0000256" key="2">
    <source>
        <dbReference type="ARBA" id="ARBA00022473"/>
    </source>
</evidence>
<evidence type="ECO:0000256" key="3">
    <source>
        <dbReference type="ARBA" id="ARBA00023242"/>
    </source>
</evidence>
<comment type="caution">
    <text evidence="6">The sequence shown here is derived from an EMBL/GenBank/DDBJ whole genome shotgun (WGS) entry which is preliminary data.</text>
</comment>
<gene>
    <name evidence="6" type="ORF">PEVE_00003691</name>
</gene>
<comment type="subcellular location">
    <subcellularLocation>
        <location evidence="1">Nucleus</location>
    </subcellularLocation>
</comment>
<organism evidence="6 7">
    <name type="scientific">Porites evermanni</name>
    <dbReference type="NCBI Taxonomy" id="104178"/>
    <lineage>
        <taxon>Eukaryota</taxon>
        <taxon>Metazoa</taxon>
        <taxon>Cnidaria</taxon>
        <taxon>Anthozoa</taxon>
        <taxon>Hexacorallia</taxon>
        <taxon>Scleractinia</taxon>
        <taxon>Fungiina</taxon>
        <taxon>Poritidae</taxon>
        <taxon>Porites</taxon>
    </lineage>
</organism>
<evidence type="ECO:0000313" key="6">
    <source>
        <dbReference type="EMBL" id="CAH3160668.1"/>
    </source>
</evidence>
<evidence type="ECO:0000313" key="7">
    <source>
        <dbReference type="Proteomes" id="UP001159427"/>
    </source>
</evidence>
<name>A0ABN8QF55_9CNID</name>
<dbReference type="PANTHER" id="PTHR12972">
    <property type="entry name" value="DOWNSTREAM NEIGHBOR OF SON"/>
    <property type="match status" value="1"/>
</dbReference>
<accession>A0ABN8QF55</accession>
<feature type="compositionally biased region" description="Acidic residues" evidence="5">
    <location>
        <begin position="337"/>
        <end position="358"/>
    </location>
</feature>
<comment type="similarity">
    <text evidence="4">Belongs to the DONSON family.</text>
</comment>
<keyword evidence="7" id="KW-1185">Reference proteome</keyword>
<dbReference type="InterPro" id="IPR024861">
    <property type="entry name" value="Donson"/>
</dbReference>
<sequence>MAQTSPKTGFSRLVKPSGVIKLKVKRKKATHSPSLRISNALKPINGQVQDGRGQRALKRKNPFRCSPRKKANLTSQVKAHECKLFTALDGLDETVENASIKSLQSTKDEQKLFENNKKALDANCEQSEDVETTMEEMEGTKAFPLDWSLKYKIRFTSTNSFQWCGTLKTLDEGQGLSNFVRCKTKELDLDVDSDLDVRSNSANCHPSSFCSLTKLWMHPSLPWLELFPRKSVDGRVGSKRDVQISNEMASALQSDWIASFRSIFNLTRVGFCPYFYLVANQNTMLFQAAVFNREKCMQVIITPTSKGFRDALKNEGIDFMMPHLDSKGKKEPGSESQTEDSDEEEEAEAGDNDSDDEYSDKREWLESMGLDKEQFPQLNPKAITPHQINNLRTIDQQPTSTVLVKGPDTHALFNFLLNCKSLVSNTGPLAHVPPTLLAPVAFDGATLKSLKVSQGILKHQQAKGMTQLYSLEISGPVLPGCLFEMCQLLKTSQKGTFKATFCTHQPSVAFNVPSSHTKSESEGFVSCGSDLEEGNGISSGQWKHYQESEQLSGSCLKELTCSEGLHTWLT</sequence>
<feature type="compositionally biased region" description="Basic and acidic residues" evidence="5">
    <location>
        <begin position="324"/>
        <end position="333"/>
    </location>
</feature>
<keyword evidence="3" id="KW-0539">Nucleus</keyword>
<dbReference type="EMBL" id="CALNXI010001220">
    <property type="protein sequence ID" value="CAH3160668.1"/>
    <property type="molecule type" value="Genomic_DNA"/>
</dbReference>
<keyword evidence="2" id="KW-0217">Developmental protein</keyword>
<evidence type="ECO:0000256" key="5">
    <source>
        <dbReference type="SAM" id="MobiDB-lite"/>
    </source>
</evidence>
<dbReference type="Proteomes" id="UP001159427">
    <property type="component" value="Unassembled WGS sequence"/>
</dbReference>